<proteinExistence type="predicted"/>
<dbReference type="AlphaFoldDB" id="X1GPX1"/>
<protein>
    <submittedName>
        <fullName evidence="1">Uncharacterized protein</fullName>
    </submittedName>
</protein>
<accession>X1GPX1</accession>
<sequence>MVNTLEDLERRVSGISNDIINGINELKDVFKKEIFESIQDDIINNIINQLESAELTMNEFWERSKEASLLSFKDVWFVRSKEGIMAQINESLSRVKMRVHIIAPKLEDIDLVALSRLKKHVNIRISTNFDLTSSEDQGRFKQVADFTNMTIRHYSRENLWSINKDFEEVVVCVVSKTVEGKIEIAGMGSVLEEHVKLFAAVLEDVWIQSKKYEQVEITHAIKQAPEVSPLQPQYQKPITPIVPKISEPLPPKTIPITPKPIEHTIKPTIEPIKMQPDIQPEAVISSDGYLSTQFDEILGNIDTMPGEQIASKLENLQDDILERKGFSAVLRQMRMGSSP</sequence>
<evidence type="ECO:0000313" key="1">
    <source>
        <dbReference type="EMBL" id="GAH43659.1"/>
    </source>
</evidence>
<organism evidence="1">
    <name type="scientific">marine sediment metagenome</name>
    <dbReference type="NCBI Taxonomy" id="412755"/>
    <lineage>
        <taxon>unclassified sequences</taxon>
        <taxon>metagenomes</taxon>
        <taxon>ecological metagenomes</taxon>
    </lineage>
</organism>
<reference evidence="1" key="1">
    <citation type="journal article" date="2014" name="Front. Microbiol.">
        <title>High frequency of phylogenetically diverse reductive dehalogenase-homologous genes in deep subseafloor sedimentary metagenomes.</title>
        <authorList>
            <person name="Kawai M."/>
            <person name="Futagami T."/>
            <person name="Toyoda A."/>
            <person name="Takaki Y."/>
            <person name="Nishi S."/>
            <person name="Hori S."/>
            <person name="Arai W."/>
            <person name="Tsubouchi T."/>
            <person name="Morono Y."/>
            <person name="Uchiyama I."/>
            <person name="Ito T."/>
            <person name="Fujiyama A."/>
            <person name="Inagaki F."/>
            <person name="Takami H."/>
        </authorList>
    </citation>
    <scope>NUCLEOTIDE SEQUENCE</scope>
    <source>
        <strain evidence="1">Expedition CK06-06</strain>
    </source>
</reference>
<feature type="non-terminal residue" evidence="1">
    <location>
        <position position="339"/>
    </location>
</feature>
<name>X1GPX1_9ZZZZ</name>
<gene>
    <name evidence="1" type="ORF">S03H2_16845</name>
</gene>
<dbReference type="EMBL" id="BARU01008639">
    <property type="protein sequence ID" value="GAH43659.1"/>
    <property type="molecule type" value="Genomic_DNA"/>
</dbReference>
<comment type="caution">
    <text evidence="1">The sequence shown here is derived from an EMBL/GenBank/DDBJ whole genome shotgun (WGS) entry which is preliminary data.</text>
</comment>